<dbReference type="AlphaFoldDB" id="A0A2P8A624"/>
<dbReference type="InterPro" id="IPR007946">
    <property type="entry name" value="AAR2"/>
</dbReference>
<evidence type="ECO:0000256" key="2">
    <source>
        <dbReference type="SAM" id="MobiDB-lite"/>
    </source>
</evidence>
<feature type="compositionally biased region" description="Basic and acidic residues" evidence="2">
    <location>
        <begin position="569"/>
        <end position="579"/>
    </location>
</feature>
<feature type="region of interest" description="Disordered" evidence="2">
    <location>
        <begin position="557"/>
        <end position="621"/>
    </location>
</feature>
<feature type="region of interest" description="Disordered" evidence="2">
    <location>
        <begin position="114"/>
        <end position="149"/>
    </location>
</feature>
<feature type="compositionally biased region" description="Polar residues" evidence="2">
    <location>
        <begin position="119"/>
        <end position="137"/>
    </location>
</feature>
<dbReference type="PANTHER" id="PTHR12689">
    <property type="entry name" value="A1 CISTRON SPLICING FACTOR AAR2-RELATED"/>
    <property type="match status" value="1"/>
</dbReference>
<dbReference type="CDD" id="cd13777">
    <property type="entry name" value="Aar2_N"/>
    <property type="match status" value="1"/>
</dbReference>
<proteinExistence type="inferred from homology"/>
<dbReference type="Pfam" id="PF20981">
    <property type="entry name" value="AAR2_1st"/>
    <property type="match status" value="1"/>
</dbReference>
<dbReference type="GO" id="GO:0000244">
    <property type="term" value="P:spliceosomal tri-snRNP complex assembly"/>
    <property type="evidence" value="ECO:0007669"/>
    <property type="project" value="TreeGrafter"/>
</dbReference>
<evidence type="ECO:0000259" key="4">
    <source>
        <dbReference type="Pfam" id="PF20981"/>
    </source>
</evidence>
<feature type="region of interest" description="Disordered" evidence="2">
    <location>
        <begin position="324"/>
        <end position="343"/>
    </location>
</feature>
<dbReference type="Gene3D" id="1.25.40.550">
    <property type="entry name" value="Aar2, C-terminal domain-like"/>
    <property type="match status" value="1"/>
</dbReference>
<dbReference type="CDD" id="cd13778">
    <property type="entry name" value="Aar2_C"/>
    <property type="match status" value="1"/>
</dbReference>
<dbReference type="InterPro" id="IPR033647">
    <property type="entry name" value="Aar2_N"/>
</dbReference>
<dbReference type="STRING" id="40998.A0A2P8A624"/>
<feature type="region of interest" description="Disordered" evidence="2">
    <location>
        <begin position="502"/>
        <end position="521"/>
    </location>
</feature>
<evidence type="ECO:0000256" key="1">
    <source>
        <dbReference type="ARBA" id="ARBA00006281"/>
    </source>
</evidence>
<dbReference type="InterPro" id="IPR038514">
    <property type="entry name" value="AAR2_C_sf"/>
</dbReference>
<sequence>MNEPTPALLLLDLPPSALCGIDLLSFTTTAGFKGVKSLPPGIHFIFTAPHSTLAVRHGAWFHIPTATSPTPLILKKWDQNLETLLPVSDPATILHHRANLGQIWRSGLAPYRQRAGDPSVQTDGTSASSSIYPQSLPSLPEGTKASEQEELNSFPALASHITPAYLHNVFSAPQDEWHLTSYSDASDSSEEGVQLPSVPAFRPGEVEKPLRLMPIDLRRTWRAGATGRERTEGARDRSWFLFELGRVAGMDEGKGQEAVGLDAVVAELQFCFLMGLTLNNYICLEQWRRMVRVVLTCRRAVGEVPGFFVRVLRVLRGQVERLGTDTGSGMGEDGVRETAERRQGRVMGEVEETSLEEKTEEELLRYDLPLRGKAGQGGSRKKALEREARAMQKEAEREQERKVVQGMGDDELKTLFLDDEVDVSGDSFLRGLLVGFRKVIEEMLSGRDDMEIEGKGSDGGGDTVQDVLKALKSLEAILFDMYGWDFDEAPAVGRAVKSGLPALGSDAPDLEGYGLRGEPDGARIQVTHDEDEEEDEDGEYAPAIVDLTQEQLDALGIQGTPSAKIKPQNSDKRQRDTDRNTAVSQVVVEESSDEEAEDGGNTLSEEEYDDTMNIEDLDARY</sequence>
<feature type="domain" description="AAR2 N-terminal" evidence="4">
    <location>
        <begin position="5"/>
        <end position="169"/>
    </location>
</feature>
<feature type="compositionally biased region" description="Acidic residues" evidence="2">
    <location>
        <begin position="590"/>
        <end position="621"/>
    </location>
</feature>
<feature type="domain" description="AAR2 C-terminal" evidence="3">
    <location>
        <begin position="213"/>
        <end position="326"/>
    </location>
</feature>
<gene>
    <name evidence="5" type="ORF">B9Z65_4794</name>
</gene>
<comment type="caution">
    <text evidence="5">The sequence shown here is derived from an EMBL/GenBank/DDBJ whole genome shotgun (WGS) entry which is preliminary data.</text>
</comment>
<protein>
    <submittedName>
        <fullName evidence="5">Uncharacterized protein</fullName>
    </submittedName>
</protein>
<dbReference type="InterPro" id="IPR038516">
    <property type="entry name" value="AAR2_N_sf"/>
</dbReference>
<evidence type="ECO:0000313" key="6">
    <source>
        <dbReference type="Proteomes" id="UP000243723"/>
    </source>
</evidence>
<name>A0A2P8A624_9PEZI</name>
<evidence type="ECO:0000313" key="5">
    <source>
        <dbReference type="EMBL" id="PSK55916.1"/>
    </source>
</evidence>
<organism evidence="5 6">
    <name type="scientific">Elsinoe australis</name>
    <dbReference type="NCBI Taxonomy" id="40998"/>
    <lineage>
        <taxon>Eukaryota</taxon>
        <taxon>Fungi</taxon>
        <taxon>Dikarya</taxon>
        <taxon>Ascomycota</taxon>
        <taxon>Pezizomycotina</taxon>
        <taxon>Dothideomycetes</taxon>
        <taxon>Dothideomycetidae</taxon>
        <taxon>Myriangiales</taxon>
        <taxon>Elsinoaceae</taxon>
        <taxon>Elsinoe</taxon>
    </lineage>
</organism>
<comment type="similarity">
    <text evidence="1">Belongs to the AAR2 family.</text>
</comment>
<feature type="compositionally biased region" description="Basic and acidic residues" evidence="2">
    <location>
        <begin position="333"/>
        <end position="343"/>
    </location>
</feature>
<reference evidence="5 6" key="1">
    <citation type="submission" date="2017-05" db="EMBL/GenBank/DDBJ databases">
        <title>Draft genome sequence of Elsinoe australis.</title>
        <authorList>
            <person name="Cheng Q."/>
        </authorList>
    </citation>
    <scope>NUCLEOTIDE SEQUENCE [LARGE SCALE GENOMIC DNA]</scope>
    <source>
        <strain evidence="5 6">NL1</strain>
    </source>
</reference>
<dbReference type="EMBL" id="NHZQ01000066">
    <property type="protein sequence ID" value="PSK55916.1"/>
    <property type="molecule type" value="Genomic_DNA"/>
</dbReference>
<evidence type="ECO:0000259" key="3">
    <source>
        <dbReference type="Pfam" id="PF05282"/>
    </source>
</evidence>
<keyword evidence="6" id="KW-1185">Reference proteome</keyword>
<dbReference type="OrthoDB" id="201752at2759"/>
<dbReference type="PANTHER" id="PTHR12689:SF4">
    <property type="entry name" value="PROTEIN AAR2 HOMOLOG"/>
    <property type="match status" value="1"/>
</dbReference>
<dbReference type="Proteomes" id="UP000243723">
    <property type="component" value="Unassembled WGS sequence"/>
</dbReference>
<accession>A0A2P8A624</accession>
<dbReference type="InterPro" id="IPR033648">
    <property type="entry name" value="AAR2_C"/>
</dbReference>
<dbReference type="Pfam" id="PF05282">
    <property type="entry name" value="AAR2"/>
    <property type="match status" value="1"/>
</dbReference>
<dbReference type="Gene3D" id="2.60.34.20">
    <property type="match status" value="1"/>
</dbReference>